<feature type="chain" id="PRO_5047137807" evidence="1">
    <location>
        <begin position="23"/>
        <end position="237"/>
    </location>
</feature>
<reference evidence="3 4" key="1">
    <citation type="submission" date="2023-03" db="EMBL/GenBank/DDBJ databases">
        <title>Genome sequencing of Aquirufa.</title>
        <authorList>
            <person name="Pitt A."/>
            <person name="Hahn M.W."/>
        </authorList>
    </citation>
    <scope>NUCLEOTIDE SEQUENCE [LARGE SCALE GENOMIC DNA]</scope>
    <source>
        <strain evidence="3 4">WAEICH-18A</strain>
    </source>
</reference>
<dbReference type="InterPro" id="IPR036514">
    <property type="entry name" value="SGNH_hydro_sf"/>
</dbReference>
<dbReference type="InterPro" id="IPR051532">
    <property type="entry name" value="Ester_Hydrolysis_Enzymes"/>
</dbReference>
<sequence>MKITRWIGLMACFLGFSIQALSQASQTDYLQEIKQELVKEWPKNRIINLVFHGHSVPAGYFKTPIVNTLGAYPYQVLKSLKEQYPFAAINIINTSIGGENAEKGATRFEQDVLSHRPDVIFIDYVLNDRGIGLERAKNAWVKMIQMAQSKGIKVILLSASPDQKVDILDTNSILDQHGQQVQELAKTHQVGFVDTYTLFRNQVKASTPISDLMSQVNHPNEKGHALISTELMKFFNR</sequence>
<feature type="signal peptide" evidence="1">
    <location>
        <begin position="1"/>
        <end position="22"/>
    </location>
</feature>
<keyword evidence="4" id="KW-1185">Reference proteome</keyword>
<evidence type="ECO:0000256" key="1">
    <source>
        <dbReference type="SAM" id="SignalP"/>
    </source>
</evidence>
<dbReference type="RefSeq" id="WP_276343901.1">
    <property type="nucleotide sequence ID" value="NZ_JARJOW010000003.1"/>
</dbReference>
<evidence type="ECO:0000259" key="2">
    <source>
        <dbReference type="Pfam" id="PF13472"/>
    </source>
</evidence>
<dbReference type="PANTHER" id="PTHR30383:SF5">
    <property type="entry name" value="SGNH HYDROLASE-TYPE ESTERASE DOMAIN-CONTAINING PROTEIN"/>
    <property type="match status" value="1"/>
</dbReference>
<proteinExistence type="predicted"/>
<evidence type="ECO:0000313" key="4">
    <source>
        <dbReference type="Proteomes" id="UP001321344"/>
    </source>
</evidence>
<dbReference type="PANTHER" id="PTHR30383">
    <property type="entry name" value="THIOESTERASE 1/PROTEASE 1/LYSOPHOSPHOLIPASE L1"/>
    <property type="match status" value="1"/>
</dbReference>
<comment type="caution">
    <text evidence="3">The sequence shown here is derived from an EMBL/GenBank/DDBJ whole genome shotgun (WGS) entry which is preliminary data.</text>
</comment>
<feature type="domain" description="SGNH hydrolase-type esterase" evidence="2">
    <location>
        <begin position="52"/>
        <end position="226"/>
    </location>
</feature>
<organism evidence="3 4">
    <name type="scientific">Aquirufa aurantiipilula</name>
    <dbReference type="NCBI Taxonomy" id="2696561"/>
    <lineage>
        <taxon>Bacteria</taxon>
        <taxon>Pseudomonadati</taxon>
        <taxon>Bacteroidota</taxon>
        <taxon>Cytophagia</taxon>
        <taxon>Cytophagales</taxon>
        <taxon>Flectobacillaceae</taxon>
        <taxon>Aquirufa</taxon>
    </lineage>
</organism>
<protein>
    <submittedName>
        <fullName evidence="3">GDSL-type esterase/lipase family protein</fullName>
    </submittedName>
</protein>
<dbReference type="InterPro" id="IPR013830">
    <property type="entry name" value="SGNH_hydro"/>
</dbReference>
<gene>
    <name evidence="3" type="ORF">PQG43_05010</name>
</gene>
<keyword evidence="1" id="KW-0732">Signal</keyword>
<dbReference type="Gene3D" id="3.40.50.1110">
    <property type="entry name" value="SGNH hydrolase"/>
    <property type="match status" value="1"/>
</dbReference>
<evidence type="ECO:0000313" key="3">
    <source>
        <dbReference type="EMBL" id="MDF5690215.1"/>
    </source>
</evidence>
<dbReference type="SUPFAM" id="SSF52266">
    <property type="entry name" value="SGNH hydrolase"/>
    <property type="match status" value="1"/>
</dbReference>
<name>A0ABT6BIC4_9BACT</name>
<dbReference type="Pfam" id="PF13472">
    <property type="entry name" value="Lipase_GDSL_2"/>
    <property type="match status" value="1"/>
</dbReference>
<accession>A0ABT6BIC4</accession>
<dbReference type="Proteomes" id="UP001321344">
    <property type="component" value="Unassembled WGS sequence"/>
</dbReference>
<dbReference type="EMBL" id="JARJOW010000003">
    <property type="protein sequence ID" value="MDF5690215.1"/>
    <property type="molecule type" value="Genomic_DNA"/>
</dbReference>